<evidence type="ECO:0000313" key="15">
    <source>
        <dbReference type="EMBL" id="ANJ74248.1"/>
    </source>
</evidence>
<accession>A0A192A1N7</accession>
<keyword evidence="6" id="KW-0698">rRNA processing</keyword>
<dbReference type="RefSeq" id="WP_064805993.1">
    <property type="nucleotide sequence ID" value="NZ_CP016022.1"/>
</dbReference>
<keyword evidence="8 14" id="KW-0808">Transferase</keyword>
<dbReference type="Gene3D" id="1.10.287.730">
    <property type="entry name" value="Helix hairpin bin"/>
    <property type="match status" value="1"/>
</dbReference>
<dbReference type="NCBIfam" id="TIGR00563">
    <property type="entry name" value="rsmB"/>
    <property type="match status" value="1"/>
</dbReference>
<dbReference type="Pfam" id="PF22458">
    <property type="entry name" value="RsmF-B_ferredox"/>
    <property type="match status" value="1"/>
</dbReference>
<dbReference type="PRINTS" id="PR02008">
    <property type="entry name" value="RCMTFAMILY"/>
</dbReference>
<evidence type="ECO:0000256" key="1">
    <source>
        <dbReference type="ARBA" id="ARBA00002724"/>
    </source>
</evidence>
<dbReference type="PROSITE" id="PS01153">
    <property type="entry name" value="NOL1_NOP2_SUN"/>
    <property type="match status" value="1"/>
</dbReference>
<sequence length="447" mass="47850">MRLPPDSLAHALSLAAVVLGKLRQGTALPQAIEAACQGQPAPVRGAVQDLAYRATRWLGSTDWLIRTLIPRTPAESAANLLCVALAQLLDAPPPYTPFTVVDQTVRAASADPKLAHGKGMINGVLRRFLREQGELVAAMQADPVATTNYPQWWIDAVRSAYPDTWQGILAAGNRRPPMVLRVNPRRVAVDDYLARLAEAGIDAERIGEQAVRLARAVPVAELPGFAEGDVSVQDAGAQLAATLLDVAPGQRVLDACAAPGGKTGHLLELADDLDVTALESDAARAVRINENLARLSQTATVCVGDAAQPGTWWDGRPFDRILADVPCSAAGIVRRHPDIRWLRRPADLKALAALQRDIVRALWACLAPGGKLVYVTCSIFPTEGEAQARWFESHLEDAIRLHAPGQLLPALLPVAPDAAPTGGFIPGVSPLPLDHDGFFYAVFQKRP</sequence>
<dbReference type="InterPro" id="IPR001678">
    <property type="entry name" value="MeTrfase_RsmB-F_NOP2_dom"/>
</dbReference>
<keyword evidence="10 14" id="KW-0694">RNA-binding</keyword>
<dbReference type="OrthoDB" id="9810297at2"/>
<feature type="binding site" evidence="14">
    <location>
        <begin position="256"/>
        <end position="262"/>
    </location>
    <ligand>
        <name>S-adenosyl-L-methionine</name>
        <dbReference type="ChEBI" id="CHEBI:59789"/>
    </ligand>
</feature>
<dbReference type="Gene3D" id="3.40.50.150">
    <property type="entry name" value="Vaccinia Virus protein VP39"/>
    <property type="match status" value="1"/>
</dbReference>
<protein>
    <recommendedName>
        <fullName evidence="4">16S rRNA (cytosine(967)-C(5))-methyltransferase</fullName>
        <ecNumber evidence="4">2.1.1.176</ecNumber>
    </recommendedName>
    <alternativeName>
        <fullName evidence="11">16S rRNA m5C967 methyltransferase</fullName>
    </alternativeName>
    <alternativeName>
        <fullName evidence="12">rRNA (cytosine-C(5)-)-methyltransferase RsmB</fullName>
    </alternativeName>
</protein>
<evidence type="ECO:0000256" key="6">
    <source>
        <dbReference type="ARBA" id="ARBA00022552"/>
    </source>
</evidence>
<reference evidence="16" key="1">
    <citation type="submission" date="2016-06" db="EMBL/GenBank/DDBJ databases">
        <authorList>
            <person name="Xu Y."/>
            <person name="Nagy A."/>
            <person name="Yan X."/>
            <person name="Kim S.W."/>
            <person name="Haley B."/>
            <person name="Liu N.T."/>
            <person name="Nou X."/>
        </authorList>
    </citation>
    <scope>NUCLEOTIDE SEQUENCE [LARGE SCALE GENOMIC DNA]</scope>
    <source>
        <strain evidence="16">ATCC 49129</strain>
    </source>
</reference>
<comment type="similarity">
    <text evidence="3 14">Belongs to the class I-like SAM-binding methyltransferase superfamily. RsmB/NOP family.</text>
</comment>
<evidence type="ECO:0000256" key="14">
    <source>
        <dbReference type="PROSITE-ProRule" id="PRU01023"/>
    </source>
</evidence>
<dbReference type="GO" id="GO:0003723">
    <property type="term" value="F:RNA binding"/>
    <property type="evidence" value="ECO:0007669"/>
    <property type="project" value="UniProtKB-UniRule"/>
</dbReference>
<dbReference type="Gene3D" id="3.30.70.1170">
    <property type="entry name" value="Sun protein, domain 3"/>
    <property type="match status" value="1"/>
</dbReference>
<evidence type="ECO:0000256" key="13">
    <source>
        <dbReference type="ARBA" id="ARBA00047283"/>
    </source>
</evidence>
<evidence type="ECO:0000256" key="11">
    <source>
        <dbReference type="ARBA" id="ARBA00030399"/>
    </source>
</evidence>
<evidence type="ECO:0000256" key="8">
    <source>
        <dbReference type="ARBA" id="ARBA00022679"/>
    </source>
</evidence>
<evidence type="ECO:0000256" key="2">
    <source>
        <dbReference type="ARBA" id="ARBA00004496"/>
    </source>
</evidence>
<dbReference type="GO" id="GO:0008649">
    <property type="term" value="F:rRNA methyltransferase activity"/>
    <property type="evidence" value="ECO:0007669"/>
    <property type="project" value="InterPro"/>
</dbReference>
<comment type="subcellular location">
    <subcellularLocation>
        <location evidence="2">Cytoplasm</location>
    </subcellularLocation>
</comment>
<gene>
    <name evidence="15" type="ORF">A9Y76_18105</name>
</gene>
<dbReference type="InterPro" id="IPR006027">
    <property type="entry name" value="NusB_RsmB_TIM44"/>
</dbReference>
<organism evidence="15 16">
    <name type="scientific">Ralstonia insidiosa</name>
    <dbReference type="NCBI Taxonomy" id="190721"/>
    <lineage>
        <taxon>Bacteria</taxon>
        <taxon>Pseudomonadati</taxon>
        <taxon>Pseudomonadota</taxon>
        <taxon>Betaproteobacteria</taxon>
        <taxon>Burkholderiales</taxon>
        <taxon>Burkholderiaceae</taxon>
        <taxon>Ralstonia</taxon>
    </lineage>
</organism>
<keyword evidence="16" id="KW-1185">Reference proteome</keyword>
<dbReference type="InterPro" id="IPR029063">
    <property type="entry name" value="SAM-dependent_MTases_sf"/>
</dbReference>
<dbReference type="InterPro" id="IPR054728">
    <property type="entry name" value="RsmB-like_ferredoxin"/>
</dbReference>
<dbReference type="InterPro" id="IPR018314">
    <property type="entry name" value="RsmB/NOL1/NOP2-like_CS"/>
</dbReference>
<dbReference type="Pfam" id="PF01029">
    <property type="entry name" value="NusB"/>
    <property type="match status" value="1"/>
</dbReference>
<evidence type="ECO:0000256" key="9">
    <source>
        <dbReference type="ARBA" id="ARBA00022691"/>
    </source>
</evidence>
<dbReference type="AlphaFoldDB" id="A0A192A1N7"/>
<evidence type="ECO:0000313" key="16">
    <source>
        <dbReference type="Proteomes" id="UP000078572"/>
    </source>
</evidence>
<proteinExistence type="inferred from homology"/>
<dbReference type="EC" id="2.1.1.176" evidence="4"/>
<evidence type="ECO:0000256" key="5">
    <source>
        <dbReference type="ARBA" id="ARBA00022490"/>
    </source>
</evidence>
<feature type="binding site" evidence="14">
    <location>
        <position position="279"/>
    </location>
    <ligand>
        <name>S-adenosyl-L-methionine</name>
        <dbReference type="ChEBI" id="CHEBI:59789"/>
    </ligand>
</feature>
<evidence type="ECO:0000256" key="4">
    <source>
        <dbReference type="ARBA" id="ARBA00012140"/>
    </source>
</evidence>
<dbReference type="InterPro" id="IPR035926">
    <property type="entry name" value="NusB-like_sf"/>
</dbReference>
<dbReference type="CDD" id="cd02440">
    <property type="entry name" value="AdoMet_MTases"/>
    <property type="match status" value="1"/>
</dbReference>
<dbReference type="EMBL" id="CP016022">
    <property type="protein sequence ID" value="ANJ74248.1"/>
    <property type="molecule type" value="Genomic_DNA"/>
</dbReference>
<evidence type="ECO:0000256" key="3">
    <source>
        <dbReference type="ARBA" id="ARBA00007494"/>
    </source>
</evidence>
<comment type="catalytic activity">
    <reaction evidence="13">
        <text>cytidine(967) in 16S rRNA + S-adenosyl-L-methionine = 5-methylcytidine(967) in 16S rRNA + S-adenosyl-L-homocysteine + H(+)</text>
        <dbReference type="Rhea" id="RHEA:42748"/>
        <dbReference type="Rhea" id="RHEA-COMP:10219"/>
        <dbReference type="Rhea" id="RHEA-COMP:10220"/>
        <dbReference type="ChEBI" id="CHEBI:15378"/>
        <dbReference type="ChEBI" id="CHEBI:57856"/>
        <dbReference type="ChEBI" id="CHEBI:59789"/>
        <dbReference type="ChEBI" id="CHEBI:74483"/>
        <dbReference type="ChEBI" id="CHEBI:82748"/>
        <dbReference type="EC" id="2.1.1.176"/>
    </reaction>
</comment>
<dbReference type="InterPro" id="IPR023267">
    <property type="entry name" value="RCMT"/>
</dbReference>
<feature type="binding site" evidence="14">
    <location>
        <position position="305"/>
    </location>
    <ligand>
        <name>S-adenosyl-L-methionine</name>
        <dbReference type="ChEBI" id="CHEBI:59789"/>
    </ligand>
</feature>
<keyword evidence="7 14" id="KW-0489">Methyltransferase</keyword>
<dbReference type="PROSITE" id="PS51686">
    <property type="entry name" value="SAM_MT_RSMB_NOP"/>
    <property type="match status" value="1"/>
</dbReference>
<dbReference type="InterPro" id="IPR049560">
    <property type="entry name" value="MeTrfase_RsmB-F_NOP2_cat"/>
</dbReference>
<dbReference type="SUPFAM" id="SSF53335">
    <property type="entry name" value="S-adenosyl-L-methionine-dependent methyltransferases"/>
    <property type="match status" value="1"/>
</dbReference>
<dbReference type="Gene3D" id="1.10.940.10">
    <property type="entry name" value="NusB-like"/>
    <property type="match status" value="1"/>
</dbReference>
<dbReference type="GO" id="GO:0006355">
    <property type="term" value="P:regulation of DNA-templated transcription"/>
    <property type="evidence" value="ECO:0007669"/>
    <property type="project" value="InterPro"/>
</dbReference>
<dbReference type="STRING" id="190721.ACS15_3818"/>
<name>A0A192A1N7_9RALS</name>
<dbReference type="PANTHER" id="PTHR22807:SF61">
    <property type="entry name" value="NOL1_NOP2_SUN FAMILY PROTEIN _ ANTITERMINATION NUSB DOMAIN-CONTAINING PROTEIN"/>
    <property type="match status" value="1"/>
</dbReference>
<dbReference type="SUPFAM" id="SSF48013">
    <property type="entry name" value="NusB-like"/>
    <property type="match status" value="1"/>
</dbReference>
<dbReference type="PANTHER" id="PTHR22807">
    <property type="entry name" value="NOP2 YEAST -RELATED NOL1/NOP2/FMU SUN DOMAIN-CONTAINING"/>
    <property type="match status" value="1"/>
</dbReference>
<dbReference type="Pfam" id="PF01189">
    <property type="entry name" value="Methyltr_RsmB-F"/>
    <property type="match status" value="1"/>
</dbReference>
<dbReference type="GeneID" id="61527942"/>
<dbReference type="Proteomes" id="UP000078572">
    <property type="component" value="Chromosome 1"/>
</dbReference>
<dbReference type="GO" id="GO:0005737">
    <property type="term" value="C:cytoplasm"/>
    <property type="evidence" value="ECO:0007669"/>
    <property type="project" value="UniProtKB-SubCell"/>
</dbReference>
<keyword evidence="9 14" id="KW-0949">S-adenosyl-L-methionine</keyword>
<dbReference type="InterPro" id="IPR004573">
    <property type="entry name" value="rRNA_ssu_MeTfrase_B"/>
</dbReference>
<dbReference type="NCBIfam" id="NF008149">
    <property type="entry name" value="PRK10901.1"/>
    <property type="match status" value="1"/>
</dbReference>
<evidence type="ECO:0000256" key="7">
    <source>
        <dbReference type="ARBA" id="ARBA00022603"/>
    </source>
</evidence>
<feature type="active site" description="Nucleophile" evidence="14">
    <location>
        <position position="377"/>
    </location>
</feature>
<keyword evidence="5" id="KW-0963">Cytoplasm</keyword>
<evidence type="ECO:0000256" key="10">
    <source>
        <dbReference type="ARBA" id="ARBA00022884"/>
    </source>
</evidence>
<comment type="function">
    <text evidence="1">Specifically methylates the cytosine at position 967 (m5C967) of 16S rRNA.</text>
</comment>
<feature type="binding site" evidence="14">
    <location>
        <position position="324"/>
    </location>
    <ligand>
        <name>S-adenosyl-L-methionine</name>
        <dbReference type="ChEBI" id="CHEBI:59789"/>
    </ligand>
</feature>
<evidence type="ECO:0000256" key="12">
    <source>
        <dbReference type="ARBA" id="ARBA00031088"/>
    </source>
</evidence>